<dbReference type="InterPro" id="IPR011010">
    <property type="entry name" value="DNA_brk_join_enz"/>
</dbReference>
<evidence type="ECO:0000313" key="9">
    <source>
        <dbReference type="EMBL" id="EFV44366.2"/>
    </source>
</evidence>
<evidence type="ECO:0000259" key="8">
    <source>
        <dbReference type="PROSITE" id="PS51900"/>
    </source>
</evidence>
<keyword evidence="3 5" id="KW-0238">DNA-binding</keyword>
<evidence type="ECO:0000256" key="6">
    <source>
        <dbReference type="SAM" id="MobiDB-lite"/>
    </source>
</evidence>
<dbReference type="GO" id="GO:0015074">
    <property type="term" value="P:DNA integration"/>
    <property type="evidence" value="ECO:0007669"/>
    <property type="project" value="UniProtKB-KW"/>
</dbReference>
<dbReference type="EMBL" id="ADCP02000003">
    <property type="protein sequence ID" value="EFV44366.2"/>
    <property type="molecule type" value="Genomic_DNA"/>
</dbReference>
<reference evidence="9 10" key="1">
    <citation type="submission" date="2010-10" db="EMBL/GenBank/DDBJ databases">
        <authorList>
            <consortium name="The Broad Institute Genome Sequencing Platform"/>
            <person name="Ward D."/>
            <person name="Earl A."/>
            <person name="Feldgarden M."/>
            <person name="Young S.K."/>
            <person name="Gargeya S."/>
            <person name="Zeng Q."/>
            <person name="Alvarado L."/>
            <person name="Berlin A."/>
            <person name="Bochicchio J."/>
            <person name="Chapman S.B."/>
            <person name="Chen Z."/>
            <person name="Freedman E."/>
            <person name="Gellesch M."/>
            <person name="Goldberg J."/>
            <person name="Griggs A."/>
            <person name="Gujja S."/>
            <person name="Heilman E."/>
            <person name="Heiman D."/>
            <person name="Howarth C."/>
            <person name="Mehta T."/>
            <person name="Neiman D."/>
            <person name="Pearson M."/>
            <person name="Roberts A."/>
            <person name="Saif S."/>
            <person name="Shea T."/>
            <person name="Shenoy N."/>
            <person name="Sisk P."/>
            <person name="Stolte C."/>
            <person name="Sykes S."/>
            <person name="White J."/>
            <person name="Yandava C."/>
            <person name="Allen-Vercoe E."/>
            <person name="Sibley C."/>
            <person name="Ambrose C.E."/>
            <person name="Strauss J."/>
            <person name="Daigneault M."/>
            <person name="Haas B."/>
            <person name="Nusbaum C."/>
            <person name="Birren B."/>
        </authorList>
    </citation>
    <scope>NUCLEOTIDE SEQUENCE [LARGE SCALE GENOMIC DNA]</scope>
    <source>
        <strain evidence="9 10">3_1_6</strain>
    </source>
</reference>
<reference evidence="9 10" key="2">
    <citation type="submission" date="2013-04" db="EMBL/GenBank/DDBJ databases">
        <title>The Genome Sequence of Bilophila wadsworthia 3_1_6.</title>
        <authorList>
            <consortium name="The Broad Institute Genomics Platform"/>
            <person name="Earl A."/>
            <person name="Ward D."/>
            <person name="Feldgarden M."/>
            <person name="Gevers D."/>
            <person name="Sibley C."/>
            <person name="Strauss J."/>
            <person name="Allen-Vercoe E."/>
            <person name="Walker B."/>
            <person name="Young S."/>
            <person name="Zeng Q."/>
            <person name="Gargeya S."/>
            <person name="Fitzgerald M."/>
            <person name="Haas B."/>
            <person name="Abouelleil A."/>
            <person name="Allen A.W."/>
            <person name="Alvarado L."/>
            <person name="Arachchi H.M."/>
            <person name="Berlin A.M."/>
            <person name="Chapman S.B."/>
            <person name="Gainer-Dewar J."/>
            <person name="Goldberg J."/>
            <person name="Griggs A."/>
            <person name="Gujja S."/>
            <person name="Hansen M."/>
            <person name="Howarth C."/>
            <person name="Imamovic A."/>
            <person name="Ireland A."/>
            <person name="Larimer J."/>
            <person name="McCowan C."/>
            <person name="Murphy C."/>
            <person name="Pearson M."/>
            <person name="Poon T.W."/>
            <person name="Priest M."/>
            <person name="Roberts A."/>
            <person name="Saif S."/>
            <person name="Shea T."/>
            <person name="Sisk P."/>
            <person name="Sykes S."/>
            <person name="Wortman J."/>
            <person name="Nusbaum C."/>
            <person name="Birren B."/>
        </authorList>
    </citation>
    <scope>NUCLEOTIDE SEQUENCE [LARGE SCALE GENOMIC DNA]</scope>
    <source>
        <strain evidence="9 10">3_1_6</strain>
    </source>
</reference>
<dbReference type="GO" id="GO:0006310">
    <property type="term" value="P:DNA recombination"/>
    <property type="evidence" value="ECO:0007669"/>
    <property type="project" value="UniProtKB-KW"/>
</dbReference>
<name>E5Y6N5_BILW3</name>
<dbReference type="Gene3D" id="1.10.150.130">
    <property type="match status" value="1"/>
</dbReference>
<dbReference type="eggNOG" id="COG0582">
    <property type="taxonomic scope" value="Bacteria"/>
</dbReference>
<dbReference type="Gene3D" id="1.10.443.10">
    <property type="entry name" value="Intergrase catalytic core"/>
    <property type="match status" value="1"/>
</dbReference>
<dbReference type="GO" id="GO:0003677">
    <property type="term" value="F:DNA binding"/>
    <property type="evidence" value="ECO:0007669"/>
    <property type="project" value="UniProtKB-UniRule"/>
</dbReference>
<organism evidence="9 10">
    <name type="scientific">Bilophila wadsworthia (strain 3_1_6)</name>
    <dbReference type="NCBI Taxonomy" id="563192"/>
    <lineage>
        <taxon>Bacteria</taxon>
        <taxon>Pseudomonadati</taxon>
        <taxon>Thermodesulfobacteriota</taxon>
        <taxon>Desulfovibrionia</taxon>
        <taxon>Desulfovibrionales</taxon>
        <taxon>Desulfovibrionaceae</taxon>
        <taxon>Bilophila</taxon>
    </lineage>
</organism>
<gene>
    <name evidence="9" type="ORF">HMPREF0179_01848</name>
</gene>
<feature type="region of interest" description="Disordered" evidence="6">
    <location>
        <begin position="354"/>
        <end position="389"/>
    </location>
</feature>
<evidence type="ECO:0000256" key="1">
    <source>
        <dbReference type="ARBA" id="ARBA00008857"/>
    </source>
</evidence>
<proteinExistence type="inferred from homology"/>
<keyword evidence="2" id="KW-0229">DNA integration</keyword>
<dbReference type="SUPFAM" id="SSF56349">
    <property type="entry name" value="DNA breaking-rejoining enzymes"/>
    <property type="match status" value="1"/>
</dbReference>
<dbReference type="CDD" id="cd00796">
    <property type="entry name" value="INT_Rci_Hp1_C"/>
    <property type="match status" value="1"/>
</dbReference>
<dbReference type="GeneID" id="78087525"/>
<feature type="domain" description="Tyr recombinase" evidence="7">
    <location>
        <begin position="168"/>
        <end position="344"/>
    </location>
</feature>
<evidence type="ECO:0000256" key="2">
    <source>
        <dbReference type="ARBA" id="ARBA00022908"/>
    </source>
</evidence>
<dbReference type="Proteomes" id="UP000006034">
    <property type="component" value="Unassembled WGS sequence"/>
</dbReference>
<dbReference type="RefSeq" id="WP_016361065.1">
    <property type="nucleotide sequence ID" value="NZ_KE150240.1"/>
</dbReference>
<dbReference type="Pfam" id="PF00589">
    <property type="entry name" value="Phage_integrase"/>
    <property type="match status" value="1"/>
</dbReference>
<dbReference type="OrthoDB" id="5418320at2"/>
<keyword evidence="4" id="KW-0233">DNA recombination</keyword>
<feature type="domain" description="Core-binding (CB)" evidence="8">
    <location>
        <begin position="69"/>
        <end position="147"/>
    </location>
</feature>
<dbReference type="InterPro" id="IPR010998">
    <property type="entry name" value="Integrase_recombinase_N"/>
</dbReference>
<evidence type="ECO:0000313" key="10">
    <source>
        <dbReference type="Proteomes" id="UP000006034"/>
    </source>
</evidence>
<protein>
    <recommendedName>
        <fullName evidence="11">Tyr recombinase domain-containing protein</fullName>
    </recommendedName>
</protein>
<evidence type="ECO:0000259" key="7">
    <source>
        <dbReference type="PROSITE" id="PS51898"/>
    </source>
</evidence>
<comment type="caution">
    <text evidence="9">The sequence shown here is derived from an EMBL/GenBank/DDBJ whole genome shotgun (WGS) entry which is preliminary data.</text>
</comment>
<evidence type="ECO:0008006" key="11">
    <source>
        <dbReference type="Google" id="ProtNLM"/>
    </source>
</evidence>
<comment type="similarity">
    <text evidence="1">Belongs to the 'phage' integrase family.</text>
</comment>
<accession>E5Y6N5</accession>
<dbReference type="PROSITE" id="PS51900">
    <property type="entry name" value="CB"/>
    <property type="match status" value="1"/>
</dbReference>
<dbReference type="PANTHER" id="PTHR30349">
    <property type="entry name" value="PHAGE INTEGRASE-RELATED"/>
    <property type="match status" value="1"/>
</dbReference>
<dbReference type="AlphaFoldDB" id="E5Y6N5"/>
<evidence type="ECO:0000256" key="4">
    <source>
        <dbReference type="ARBA" id="ARBA00023172"/>
    </source>
</evidence>
<dbReference type="InterPro" id="IPR002104">
    <property type="entry name" value="Integrase_catalytic"/>
</dbReference>
<dbReference type="InterPro" id="IPR050090">
    <property type="entry name" value="Tyrosine_recombinase_XerCD"/>
</dbReference>
<dbReference type="InterPro" id="IPR013762">
    <property type="entry name" value="Integrase-like_cat_sf"/>
</dbReference>
<dbReference type="STRING" id="563192.HMPREF0179_01848"/>
<dbReference type="InterPro" id="IPR044068">
    <property type="entry name" value="CB"/>
</dbReference>
<dbReference type="PANTHER" id="PTHR30349:SF64">
    <property type="entry name" value="PROPHAGE INTEGRASE INTD-RELATED"/>
    <property type="match status" value="1"/>
</dbReference>
<dbReference type="PROSITE" id="PS51898">
    <property type="entry name" value="TYR_RECOMBINASE"/>
    <property type="match status" value="1"/>
</dbReference>
<evidence type="ECO:0000256" key="5">
    <source>
        <dbReference type="PROSITE-ProRule" id="PRU01248"/>
    </source>
</evidence>
<keyword evidence="10" id="KW-1185">Reference proteome</keyword>
<sequence length="425" mass="47272">MGLRFVEYRRRQWVLRYRDPWSGKQRIKSFSTEGEARQFEAVQAEMHIRERELMRRAKRRMSSASATKATVAELLERYAGTLENPTTRSTTTQHAEPLTAIFGHRRAHCVTCDDVLAWCEVQRQRGVGQSTVHRRVSILRAAYGWAVRARLLLSNPLVSLRIAKPKAQRIAPPSVKEARLLYDAAAPHIQRVIVLGMATGARIGPSELFRLRWSDVDVGTGVIRMPNAHKGAGEESRDVPIRDDVLGLLRRWHEEDRQTGCAYVIAYKGRPVRSISSGWHNALRRAGIARRIRPYDLRHAFASLALVYGADIKCVAETMGHKNITMLLSVYQHTLFEQRRRAVNAAPGLFSGTGVKRGKKKRLPPGRGKEASAFFEPAPERRAAPPHDAAASWGVAACVCAGTRAADRTDAGTPDARQPDGSGAG</sequence>
<dbReference type="HOGENOM" id="CLU_027562_17_7_7"/>
<evidence type="ECO:0000256" key="3">
    <source>
        <dbReference type="ARBA" id="ARBA00023125"/>
    </source>
</evidence>